<dbReference type="AlphaFoldDB" id="A0ABD2ZRN2"/>
<sequence length="103" mass="11768">MSCLVLSLPKKVCKDINSIIANYWWGNEEKERGMNWMRWKKLSETKVKGGLGFRDIQHFNVALLAKQLWRLITQPNLLVSKVFNSKYFAGSSPLAARKPKGAS</sequence>
<dbReference type="Proteomes" id="UP001630127">
    <property type="component" value="Unassembled WGS sequence"/>
</dbReference>
<organism evidence="1 2">
    <name type="scientific">Cinchona calisaya</name>
    <dbReference type="NCBI Taxonomy" id="153742"/>
    <lineage>
        <taxon>Eukaryota</taxon>
        <taxon>Viridiplantae</taxon>
        <taxon>Streptophyta</taxon>
        <taxon>Embryophyta</taxon>
        <taxon>Tracheophyta</taxon>
        <taxon>Spermatophyta</taxon>
        <taxon>Magnoliopsida</taxon>
        <taxon>eudicotyledons</taxon>
        <taxon>Gunneridae</taxon>
        <taxon>Pentapetalae</taxon>
        <taxon>asterids</taxon>
        <taxon>lamiids</taxon>
        <taxon>Gentianales</taxon>
        <taxon>Rubiaceae</taxon>
        <taxon>Cinchonoideae</taxon>
        <taxon>Cinchoneae</taxon>
        <taxon>Cinchona</taxon>
    </lineage>
</organism>
<dbReference type="EMBL" id="JBJUIK010000007">
    <property type="protein sequence ID" value="KAL3521938.1"/>
    <property type="molecule type" value="Genomic_DNA"/>
</dbReference>
<reference evidence="1 2" key="1">
    <citation type="submission" date="2024-11" db="EMBL/GenBank/DDBJ databases">
        <title>A near-complete genome assembly of Cinchona calisaya.</title>
        <authorList>
            <person name="Lian D.C."/>
            <person name="Zhao X.W."/>
            <person name="Wei L."/>
        </authorList>
    </citation>
    <scope>NUCLEOTIDE SEQUENCE [LARGE SCALE GENOMIC DNA]</scope>
    <source>
        <tissue evidence="1">Nenye</tissue>
    </source>
</reference>
<gene>
    <name evidence="1" type="ORF">ACH5RR_014772</name>
</gene>
<evidence type="ECO:0000313" key="2">
    <source>
        <dbReference type="Proteomes" id="UP001630127"/>
    </source>
</evidence>
<dbReference type="PANTHER" id="PTHR33116:SF86">
    <property type="entry name" value="REVERSE TRANSCRIPTASE DOMAIN-CONTAINING PROTEIN"/>
    <property type="match status" value="1"/>
</dbReference>
<accession>A0ABD2ZRN2</accession>
<dbReference type="PANTHER" id="PTHR33116">
    <property type="entry name" value="REVERSE TRANSCRIPTASE ZINC-BINDING DOMAIN-CONTAINING PROTEIN-RELATED-RELATED"/>
    <property type="match status" value="1"/>
</dbReference>
<evidence type="ECO:0008006" key="3">
    <source>
        <dbReference type="Google" id="ProtNLM"/>
    </source>
</evidence>
<keyword evidence="2" id="KW-1185">Reference proteome</keyword>
<evidence type="ECO:0000313" key="1">
    <source>
        <dbReference type="EMBL" id="KAL3521938.1"/>
    </source>
</evidence>
<proteinExistence type="predicted"/>
<name>A0ABD2ZRN2_9GENT</name>
<comment type="caution">
    <text evidence="1">The sequence shown here is derived from an EMBL/GenBank/DDBJ whole genome shotgun (WGS) entry which is preliminary data.</text>
</comment>
<protein>
    <recommendedName>
        <fullName evidence="3">Reverse transcriptase</fullName>
    </recommendedName>
</protein>